<feature type="domain" description="DUF4815" evidence="1">
    <location>
        <begin position="9"/>
        <end position="68"/>
    </location>
</feature>
<sequence>MSTFDDSVSPYGNKFSPSNRYSKVLARPGRPLFNWEILEQQSIQGYGMQMLGDAIFQEGAIISGMDAVPKAFSDSSTTPTYPNNFSISSLEAVNSSLKTDTYTSDGVIGITSVGVTKDQYPEMDFNSTITKGLYQTQSFTIKKTSGTLSKLSLNYNASQVSPASWTIDGKSVSTSLNDMTGSPLLDTSGSSINLDDGNAHAVIIKYTTLSSGSARFNLILNSGYNALTQPVAVNITGLMSEDGQINHNWVINSKDADATSSVVRTKTYAITSGRIWLEGGVREFDGDEISITGIGKETIGVKLSEFVVTSADDPNLIDTTPNAVSKGKAGSDRVKYQVSLTYNDDTAVPLYVFTDNKLGSSEIKPDYGSLQQILAKRMYDQSGHFRVYGFNVSTGDYSLDDSKIRLIIDAGQAYVHGYSINTADTTDVLIDKADTTSNVQTEQYVYNNTNGTYTLLNQPVQTVNSVTASVQGSNASVTRSTNGIDDVFTTETVYRIESVTQNSTTYIEGTDFVRLSSNSIRWGKDANGNNLTGAKIPSAGSSYRVIYDYTKQLTEGKDYVVGTSGASTTINIANQSGLKPISNSLVNVNYTFFLARCDMIVITQDANNPFKVIPGTPMPLSSALPPILKDQYSLELGYVLVYPNSDKALFTMQTITNIPFSGLQNWSTRLDNLEYNMSMTQMQQAIQLGEDPSTMKDTFSDEFNSVDKADTYMSDFNASYNLEDGSINIPSQYEVDFSPQLDSTNSNVGQIGRYITSPYNEEVLQRQTQITDTINVNEYQVFNVNGSLSIDPSSDNWIETKNTTVVDVSKNVKKINMYTYWKHGQKQLTGSVLNYFNDGVTLDSGRSWSSLRIGGKYSGYTISSGGTKTVSSAIEYMRQKRIHFKATNFKPYADNLRATIMAAPVDSVLWGPDDNASNVNPYRGSEHDTWKADGNGEVYGSFVIPAGIRCGNRTVTLFNKDNLAYADYSAYGTIKDVEQVIKKQRVAVALYDPLAQSFTFTDNHVLTGVGLYFQSKATVNNAGHTSDVIIQIRELSEDGYPNKTILGETTLSPNQINVSSDGSAETKVTFDVPIQLTGTNGYCFTVITDSNSYNVFKATRGSRLVGPNTVLQSRPSDNGNMFTSSNAQTWVSDPNSSLKYNIYTANFKTSGITATFSPITLANTSYRDASGKVVSGDNAKSIDRLAVLTSYMTPDSSSINWFYRRVPDSAAANANINTFSWEPLIVNNGNNAGEVTPTSENADLDNSEYDFTENTRQFQIKAVMSANQNTSPILYLDDLSIIGIKSGTSATYYSVAVDESGSAAFNAVKAQIDGYIPSGTAFTITYRVDSSNTWYTLTSTGTGTASPDTTTTVSPLFKRFVFDKAKVPTATDQNRYATQIQFKIVLTTNSHFVKPRLKKFMTTMKVV</sequence>
<dbReference type="KEGG" id="vg:3197382"/>
<dbReference type="RefSeq" id="YP_164725.1">
    <property type="nucleotide sequence ID" value="NC_006565.1"/>
</dbReference>
<keyword evidence="3" id="KW-1185">Reference proteome</keyword>
<name>Q5ULM4_9CAUD</name>
<dbReference type="Pfam" id="PF16075">
    <property type="entry name" value="DUF4815"/>
    <property type="match status" value="2"/>
</dbReference>
<reference evidence="2 3" key="1">
    <citation type="journal article" date="2004" name="J. Bacteriol.">
        <title>Lactobacillus plantarum bacteriophage LP65: a new member of the SPO1-like genus of the family Myoviridae.</title>
        <authorList>
            <person name="Chibani-Chennoufi S."/>
            <person name="Dillmann M.L."/>
            <person name="Marvin-Guy L."/>
            <person name="Rami-Shojaei S."/>
            <person name="Brussow H."/>
        </authorList>
    </citation>
    <scope>NUCLEOTIDE SEQUENCE</scope>
</reference>
<evidence type="ECO:0000313" key="2">
    <source>
        <dbReference type="EMBL" id="AAV35910.1"/>
    </source>
</evidence>
<evidence type="ECO:0000313" key="3">
    <source>
        <dbReference type="Proteomes" id="UP000002117"/>
    </source>
</evidence>
<feature type="domain" description="DUF4815" evidence="1">
    <location>
        <begin position="262"/>
        <end position="803"/>
    </location>
</feature>
<organism evidence="2 3">
    <name type="scientific">Lactobacillus phage LP65</name>
    <dbReference type="NCBI Taxonomy" id="2892344"/>
    <lineage>
        <taxon>Viruses</taxon>
        <taxon>Duplodnaviria</taxon>
        <taxon>Heunggongvirae</taxon>
        <taxon>Uroviricota</taxon>
        <taxon>Caudoviricetes</taxon>
        <taxon>Herelleviridae</taxon>
        <taxon>Salchichonvirus</taxon>
        <taxon>Salchichonvirus LP65</taxon>
    </lineage>
</organism>
<dbReference type="EMBL" id="AY682195">
    <property type="protein sequence ID" value="AAV35910.1"/>
    <property type="molecule type" value="Genomic_DNA"/>
</dbReference>
<gene>
    <name evidence="2" type="ORF">orf90</name>
</gene>
<protein>
    <submittedName>
        <fullName evidence="2">Orf90</fullName>
    </submittedName>
</protein>
<dbReference type="InterPro" id="IPR032096">
    <property type="entry name" value="DUF4815"/>
</dbReference>
<accession>Q5ULM4</accession>
<evidence type="ECO:0000259" key="1">
    <source>
        <dbReference type="Pfam" id="PF16075"/>
    </source>
</evidence>
<dbReference type="Proteomes" id="UP000002117">
    <property type="component" value="Segment"/>
</dbReference>
<proteinExistence type="predicted"/>